<dbReference type="AlphaFoldDB" id="A0AAD4VNM1"/>
<reference evidence="1 2" key="1">
    <citation type="journal article" date="2022" name="G3 (Bethesda)">
        <title>Whole-genome sequence and methylome profiling of the almond [Prunus dulcis (Mill.) D.A. Webb] cultivar 'Nonpareil'.</title>
        <authorList>
            <person name="D'Amico-Willman K.M."/>
            <person name="Ouma W.Z."/>
            <person name="Meulia T."/>
            <person name="Sideli G.M."/>
            <person name="Gradziel T.M."/>
            <person name="Fresnedo-Ramirez J."/>
        </authorList>
    </citation>
    <scope>NUCLEOTIDE SEQUENCE [LARGE SCALE GENOMIC DNA]</scope>
    <source>
        <strain evidence="1">Clone GOH B32 T37-40</strain>
    </source>
</reference>
<dbReference type="EMBL" id="JAJFAZ020000005">
    <property type="protein sequence ID" value="KAI5328338.1"/>
    <property type="molecule type" value="Genomic_DNA"/>
</dbReference>
<protein>
    <submittedName>
        <fullName evidence="1">Uncharacterized protein</fullName>
    </submittedName>
</protein>
<proteinExistence type="predicted"/>
<accession>A0AAD4VNM1</accession>
<dbReference type="Proteomes" id="UP001054821">
    <property type="component" value="Chromosome 5"/>
</dbReference>
<sequence length="204" mass="22532">MRKSGLTRGSPNLVILCLRKGLIFGRSSSCKRTRSGSPYIGLGRRALCSYFRYGTVGAGREHDTCPRAKASRCIAFGRGHAEGHVVTSVDSIHMSGGHWPLIIRLISSCKAIMNGGVCRVQQIFRESNSVANTLTTVGVAKPLGIHFWDDAPDVEIMALLLHPKENTPPRRDPVELPMPMIESFLHSIVSNYEDPEYFNCMMSE</sequence>
<comment type="caution">
    <text evidence="1">The sequence shown here is derived from an EMBL/GenBank/DDBJ whole genome shotgun (WGS) entry which is preliminary data.</text>
</comment>
<name>A0AAD4VNM1_PRUDU</name>
<evidence type="ECO:0000313" key="1">
    <source>
        <dbReference type="EMBL" id="KAI5328338.1"/>
    </source>
</evidence>
<evidence type="ECO:0000313" key="2">
    <source>
        <dbReference type="Proteomes" id="UP001054821"/>
    </source>
</evidence>
<organism evidence="1 2">
    <name type="scientific">Prunus dulcis</name>
    <name type="common">Almond</name>
    <name type="synonym">Amygdalus dulcis</name>
    <dbReference type="NCBI Taxonomy" id="3755"/>
    <lineage>
        <taxon>Eukaryota</taxon>
        <taxon>Viridiplantae</taxon>
        <taxon>Streptophyta</taxon>
        <taxon>Embryophyta</taxon>
        <taxon>Tracheophyta</taxon>
        <taxon>Spermatophyta</taxon>
        <taxon>Magnoliopsida</taxon>
        <taxon>eudicotyledons</taxon>
        <taxon>Gunneridae</taxon>
        <taxon>Pentapetalae</taxon>
        <taxon>rosids</taxon>
        <taxon>fabids</taxon>
        <taxon>Rosales</taxon>
        <taxon>Rosaceae</taxon>
        <taxon>Amygdaloideae</taxon>
        <taxon>Amygdaleae</taxon>
        <taxon>Prunus</taxon>
    </lineage>
</organism>
<keyword evidence="2" id="KW-1185">Reference proteome</keyword>
<gene>
    <name evidence="1" type="ORF">L3X38_027735</name>
</gene>